<dbReference type="AlphaFoldDB" id="A0A5P1FHL1"/>
<name>A0A5P1FHL1_ASPOF</name>
<reference evidence="2" key="1">
    <citation type="journal article" date="2017" name="Nat. Commun.">
        <title>The asparagus genome sheds light on the origin and evolution of a young Y chromosome.</title>
        <authorList>
            <person name="Harkess A."/>
            <person name="Zhou J."/>
            <person name="Xu C."/>
            <person name="Bowers J.E."/>
            <person name="Van der Hulst R."/>
            <person name="Ayyampalayam S."/>
            <person name="Mercati F."/>
            <person name="Riccardi P."/>
            <person name="McKain M.R."/>
            <person name="Kakrana A."/>
            <person name="Tang H."/>
            <person name="Ray J."/>
            <person name="Groenendijk J."/>
            <person name="Arikit S."/>
            <person name="Mathioni S.M."/>
            <person name="Nakano M."/>
            <person name="Shan H."/>
            <person name="Telgmann-Rauber A."/>
            <person name="Kanno A."/>
            <person name="Yue Z."/>
            <person name="Chen H."/>
            <person name="Li W."/>
            <person name="Chen Y."/>
            <person name="Xu X."/>
            <person name="Zhang Y."/>
            <person name="Luo S."/>
            <person name="Chen H."/>
            <person name="Gao J."/>
            <person name="Mao Z."/>
            <person name="Pires J.C."/>
            <person name="Luo M."/>
            <person name="Kudrna D."/>
            <person name="Wing R.A."/>
            <person name="Meyers B.C."/>
            <person name="Yi K."/>
            <person name="Kong H."/>
            <person name="Lavrijsen P."/>
            <person name="Sunseri F."/>
            <person name="Falavigna A."/>
            <person name="Ye Y."/>
            <person name="Leebens-Mack J.H."/>
            <person name="Chen G."/>
        </authorList>
    </citation>
    <scope>NUCLEOTIDE SEQUENCE [LARGE SCALE GENOMIC DNA]</scope>
    <source>
        <strain evidence="2">cv. DH0086</strain>
    </source>
</reference>
<dbReference type="Proteomes" id="UP000243459">
    <property type="component" value="Chromosome 3"/>
</dbReference>
<gene>
    <name evidence="1" type="ORF">A4U43_C03F24270</name>
</gene>
<protein>
    <submittedName>
        <fullName evidence="1">Uncharacterized protein</fullName>
    </submittedName>
</protein>
<organism evidence="1 2">
    <name type="scientific">Asparagus officinalis</name>
    <name type="common">Garden asparagus</name>
    <dbReference type="NCBI Taxonomy" id="4686"/>
    <lineage>
        <taxon>Eukaryota</taxon>
        <taxon>Viridiplantae</taxon>
        <taxon>Streptophyta</taxon>
        <taxon>Embryophyta</taxon>
        <taxon>Tracheophyta</taxon>
        <taxon>Spermatophyta</taxon>
        <taxon>Magnoliopsida</taxon>
        <taxon>Liliopsida</taxon>
        <taxon>Asparagales</taxon>
        <taxon>Asparagaceae</taxon>
        <taxon>Asparagoideae</taxon>
        <taxon>Asparagus</taxon>
    </lineage>
</organism>
<keyword evidence="2" id="KW-1185">Reference proteome</keyword>
<accession>A0A5P1FHL1</accession>
<sequence>MTPPLPRHPPPAEKIPFGSYPVVPSAPIEEFQNLNPPKFPTKITEQIPKPHLFKLPKLEPSETTGYEPEGIFSAGGGCRGGDGVVAMCVMAELGLLGDRRTGWSWGRVGAGVGRGLGTGTGWGWGEHKWG</sequence>
<dbReference type="EMBL" id="CM007383">
    <property type="protein sequence ID" value="ONK76131.1"/>
    <property type="molecule type" value="Genomic_DNA"/>
</dbReference>
<proteinExistence type="predicted"/>
<evidence type="ECO:0000313" key="1">
    <source>
        <dbReference type="EMBL" id="ONK76131.1"/>
    </source>
</evidence>
<dbReference type="Gramene" id="ONK76131">
    <property type="protein sequence ID" value="ONK76131"/>
    <property type="gene ID" value="A4U43_C03F24270"/>
</dbReference>
<evidence type="ECO:0000313" key="2">
    <source>
        <dbReference type="Proteomes" id="UP000243459"/>
    </source>
</evidence>